<feature type="compositionally biased region" description="Low complexity" evidence="14">
    <location>
        <begin position="171"/>
        <end position="182"/>
    </location>
</feature>
<dbReference type="InterPro" id="IPR000276">
    <property type="entry name" value="GPCR_Rhodpsn"/>
</dbReference>
<reference evidence="17" key="1">
    <citation type="submission" date="2025-08" db="UniProtKB">
        <authorList>
            <consortium name="Ensembl"/>
        </authorList>
    </citation>
    <scope>IDENTIFICATION</scope>
</reference>
<keyword evidence="7 15" id="KW-0472">Membrane</keyword>
<name>A0A7M4E5M4_CROPO</name>
<dbReference type="Pfam" id="PF00001">
    <property type="entry name" value="7tm_1"/>
    <property type="match status" value="1"/>
</dbReference>
<keyword evidence="5 15" id="KW-1133">Transmembrane helix</keyword>
<evidence type="ECO:0000256" key="15">
    <source>
        <dbReference type="SAM" id="Phobius"/>
    </source>
</evidence>
<keyword evidence="12" id="KW-0449">Lipoprotein</keyword>
<evidence type="ECO:0000313" key="17">
    <source>
        <dbReference type="Ensembl" id="ENSCPRP00005004483.1"/>
    </source>
</evidence>
<dbReference type="GO" id="GO:0004930">
    <property type="term" value="F:G protein-coupled receptor activity"/>
    <property type="evidence" value="ECO:0007669"/>
    <property type="project" value="UniProtKB-KW"/>
</dbReference>
<evidence type="ECO:0000313" key="18">
    <source>
        <dbReference type="Proteomes" id="UP000594220"/>
    </source>
</evidence>
<evidence type="ECO:0000256" key="2">
    <source>
        <dbReference type="ARBA" id="ARBA00022475"/>
    </source>
</evidence>
<dbReference type="GeneTree" id="ENSGT01140000282530"/>
<dbReference type="PROSITE" id="PS50262">
    <property type="entry name" value="G_PROTEIN_RECEP_F1_2"/>
    <property type="match status" value="1"/>
</dbReference>
<keyword evidence="2" id="KW-1003">Cell membrane</keyword>
<evidence type="ECO:0000256" key="6">
    <source>
        <dbReference type="ARBA" id="ARBA00023040"/>
    </source>
</evidence>
<evidence type="ECO:0000256" key="14">
    <source>
        <dbReference type="SAM" id="MobiDB-lite"/>
    </source>
</evidence>
<accession>A0A7M4E5M4</accession>
<evidence type="ECO:0000256" key="9">
    <source>
        <dbReference type="ARBA" id="ARBA00023170"/>
    </source>
</evidence>
<feature type="transmembrane region" description="Helical" evidence="15">
    <location>
        <begin position="196"/>
        <end position="221"/>
    </location>
</feature>
<evidence type="ECO:0000256" key="5">
    <source>
        <dbReference type="ARBA" id="ARBA00022989"/>
    </source>
</evidence>
<evidence type="ECO:0000256" key="8">
    <source>
        <dbReference type="ARBA" id="ARBA00023139"/>
    </source>
</evidence>
<dbReference type="PANTHER" id="PTHR22750">
    <property type="entry name" value="G-PROTEIN COUPLED RECEPTOR"/>
    <property type="match status" value="1"/>
</dbReference>
<evidence type="ECO:0000256" key="4">
    <source>
        <dbReference type="ARBA" id="ARBA00022692"/>
    </source>
</evidence>
<keyword evidence="9 13" id="KW-0675">Receptor</keyword>
<proteinExistence type="inferred from homology"/>
<evidence type="ECO:0000256" key="1">
    <source>
        <dbReference type="ARBA" id="ARBA00004651"/>
    </source>
</evidence>
<keyword evidence="11 13" id="KW-0807">Transducer</keyword>
<dbReference type="AlphaFoldDB" id="A0A7M4E5M4"/>
<evidence type="ECO:0000256" key="12">
    <source>
        <dbReference type="ARBA" id="ARBA00023288"/>
    </source>
</evidence>
<comment type="similarity">
    <text evidence="13">Belongs to the G-protein coupled receptor 1 family.</text>
</comment>
<comment type="subcellular location">
    <subcellularLocation>
        <location evidence="1">Cell membrane</location>
        <topology evidence="1">Multi-pass membrane protein</topology>
    </subcellularLocation>
</comment>
<keyword evidence="18" id="KW-1185">Reference proteome</keyword>
<keyword evidence="8" id="KW-0564">Palmitate</keyword>
<sequence>MGKAPGSLQDTGTDCLCSSESPLRRIPHACEKPGGLDVCVPGSGLPGFLSTAVLFFLFPRLPAPPRGLPRLQRSLQAQRCLRQARGGGGGPGNEAQAARSRRPAARGRRGASLRPRSPERERGALLPLGGGPGPLGAGDEGGGGVRRCTRKPPGDGRHAQHRGLPPRARKSPLPAARAPSSAVSGRVPVHRLPWDVALCVSGAVISCENAVVVAVICYAPALRTPMFVLVGSLAAADLLAGLGLILHFACASCARSQAAALATAGLLVTAFAASVGSLLALTVDRYLSLYNALSYDAERTAARTYAMLVLTWGASACYGLLPLAGWNCLRDAAACSVVRPLAKDHLAVLAVAFFLVLAAMLQLCAQICKIVRRHAHQIAVQRHFLATSRDATTRRGIATLAVILGTFASCWLPFAVCCLLGDHTSPPLYTYATILPATSHSMINPVIYAFRNQEVQRALWALCCGCCPTALPFRSRSPSDV</sequence>
<evidence type="ECO:0000256" key="11">
    <source>
        <dbReference type="ARBA" id="ARBA00023224"/>
    </source>
</evidence>
<dbReference type="Proteomes" id="UP000594220">
    <property type="component" value="Unplaced"/>
</dbReference>
<protein>
    <submittedName>
        <fullName evidence="17">G protein-coupled receptor 3</fullName>
    </submittedName>
</protein>
<feature type="transmembrane region" description="Helical" evidence="15">
    <location>
        <begin position="258"/>
        <end position="281"/>
    </location>
</feature>
<evidence type="ECO:0000259" key="16">
    <source>
        <dbReference type="PROSITE" id="PS50262"/>
    </source>
</evidence>
<feature type="domain" description="G-protein coupled receptors family 1 profile" evidence="16">
    <location>
        <begin position="208"/>
        <end position="448"/>
    </location>
</feature>
<evidence type="ECO:0000256" key="3">
    <source>
        <dbReference type="ARBA" id="ARBA00022553"/>
    </source>
</evidence>
<dbReference type="GO" id="GO:0005886">
    <property type="term" value="C:plasma membrane"/>
    <property type="evidence" value="ECO:0007669"/>
    <property type="project" value="UniProtKB-SubCell"/>
</dbReference>
<dbReference type="Gene3D" id="1.20.1070.10">
    <property type="entry name" value="Rhodopsin 7-helix transmembrane proteins"/>
    <property type="match status" value="1"/>
</dbReference>
<feature type="transmembrane region" description="Helical" evidence="15">
    <location>
        <begin position="227"/>
        <end position="246"/>
    </location>
</feature>
<evidence type="ECO:0000256" key="10">
    <source>
        <dbReference type="ARBA" id="ARBA00023180"/>
    </source>
</evidence>
<dbReference type="Ensembl" id="ENSCPRT00005005260.1">
    <property type="protein sequence ID" value="ENSCPRP00005004483.1"/>
    <property type="gene ID" value="ENSCPRG00005003261.1"/>
</dbReference>
<evidence type="ECO:0000256" key="13">
    <source>
        <dbReference type="RuleBase" id="RU000688"/>
    </source>
</evidence>
<dbReference type="InterPro" id="IPR000723">
    <property type="entry name" value="GPR_3/6/12_orphan"/>
</dbReference>
<feature type="transmembrane region" description="Helical" evidence="15">
    <location>
        <begin position="397"/>
        <end position="416"/>
    </location>
</feature>
<dbReference type="InterPro" id="IPR017452">
    <property type="entry name" value="GPCR_Rhodpsn_7TM"/>
</dbReference>
<keyword evidence="10" id="KW-0325">Glycoprotein</keyword>
<organism evidence="17 18">
    <name type="scientific">Crocodylus porosus</name>
    <name type="common">Saltwater crocodile</name>
    <name type="synonym">Estuarine crocodile</name>
    <dbReference type="NCBI Taxonomy" id="8502"/>
    <lineage>
        <taxon>Eukaryota</taxon>
        <taxon>Metazoa</taxon>
        <taxon>Chordata</taxon>
        <taxon>Craniata</taxon>
        <taxon>Vertebrata</taxon>
        <taxon>Euteleostomi</taxon>
        <taxon>Archelosauria</taxon>
        <taxon>Archosauria</taxon>
        <taxon>Crocodylia</taxon>
        <taxon>Longirostres</taxon>
        <taxon>Crocodylidae</taxon>
        <taxon>Crocodylus</taxon>
    </lineage>
</organism>
<evidence type="ECO:0000256" key="7">
    <source>
        <dbReference type="ARBA" id="ARBA00023136"/>
    </source>
</evidence>
<keyword evidence="4 13" id="KW-0812">Transmembrane</keyword>
<dbReference type="PRINTS" id="PR00237">
    <property type="entry name" value="GPCRRHODOPSN"/>
</dbReference>
<gene>
    <name evidence="17" type="primary">GPR3</name>
</gene>
<dbReference type="PROSITE" id="PS00237">
    <property type="entry name" value="G_PROTEIN_RECEP_F1_1"/>
    <property type="match status" value="1"/>
</dbReference>
<feature type="compositionally biased region" description="Gly residues" evidence="14">
    <location>
        <begin position="128"/>
        <end position="145"/>
    </location>
</feature>
<dbReference type="GO" id="GO:0120162">
    <property type="term" value="P:positive regulation of cold-induced thermogenesis"/>
    <property type="evidence" value="ECO:0007669"/>
    <property type="project" value="Ensembl"/>
</dbReference>
<keyword evidence="6 13" id="KW-0297">G-protein coupled receptor</keyword>
<feature type="transmembrane region" description="Helical" evidence="15">
    <location>
        <begin position="428"/>
        <end position="450"/>
    </location>
</feature>
<reference evidence="17" key="2">
    <citation type="submission" date="2025-09" db="UniProtKB">
        <authorList>
            <consortium name="Ensembl"/>
        </authorList>
    </citation>
    <scope>IDENTIFICATION</scope>
</reference>
<dbReference type="GO" id="GO:0040020">
    <property type="term" value="P:regulation of meiotic nuclear division"/>
    <property type="evidence" value="ECO:0007669"/>
    <property type="project" value="Ensembl"/>
</dbReference>
<feature type="compositionally biased region" description="Basic residues" evidence="14">
    <location>
        <begin position="99"/>
        <end position="111"/>
    </location>
</feature>
<feature type="transmembrane region" description="Helical" evidence="15">
    <location>
        <begin position="346"/>
        <end position="365"/>
    </location>
</feature>
<feature type="region of interest" description="Disordered" evidence="14">
    <location>
        <begin position="83"/>
        <end position="182"/>
    </location>
</feature>
<dbReference type="SUPFAM" id="SSF81321">
    <property type="entry name" value="Family A G protein-coupled receptor-like"/>
    <property type="match status" value="1"/>
</dbReference>
<dbReference type="PRINTS" id="PR00644">
    <property type="entry name" value="GPRORPHANR"/>
</dbReference>
<keyword evidence="3" id="KW-0597">Phosphoprotein</keyword>